<evidence type="ECO:0000256" key="4">
    <source>
        <dbReference type="ARBA" id="ARBA00011984"/>
    </source>
</evidence>
<dbReference type="Gene3D" id="3.40.50.300">
    <property type="entry name" value="P-loop containing nucleotide triphosphate hydrolases"/>
    <property type="match status" value="1"/>
</dbReference>
<evidence type="ECO:0000313" key="16">
    <source>
        <dbReference type="EMBL" id="KAG9330706.1"/>
    </source>
</evidence>
<keyword evidence="12" id="KW-0564">Palmitate</keyword>
<dbReference type="CDD" id="cd04176">
    <property type="entry name" value="Rap2"/>
    <property type="match status" value="1"/>
</dbReference>
<keyword evidence="9" id="KW-0378">Hydrolase</keyword>
<keyword evidence="14" id="KW-0636">Prenylation</keyword>
<dbReference type="SMART" id="SM00175">
    <property type="entry name" value="RAB"/>
    <property type="match status" value="1"/>
</dbReference>
<keyword evidence="17" id="KW-1185">Reference proteome</keyword>
<dbReference type="PRINTS" id="PR00449">
    <property type="entry name" value="RASTRNSFRMNG"/>
</dbReference>
<dbReference type="GO" id="GO:0032486">
    <property type="term" value="P:Rap protein signal transduction"/>
    <property type="evidence" value="ECO:0007669"/>
    <property type="project" value="InterPro"/>
</dbReference>
<dbReference type="SMART" id="SM00174">
    <property type="entry name" value="RHO"/>
    <property type="match status" value="1"/>
</dbReference>
<dbReference type="OrthoDB" id="5976022at2759"/>
<dbReference type="SMART" id="SM00176">
    <property type="entry name" value="RAN"/>
    <property type="match status" value="1"/>
</dbReference>
<gene>
    <name evidence="16" type="ORF">JZ751_022392</name>
</gene>
<dbReference type="GO" id="GO:0055038">
    <property type="term" value="C:recycling endosome membrane"/>
    <property type="evidence" value="ECO:0007669"/>
    <property type="project" value="UniProtKB-SubCell"/>
</dbReference>
<evidence type="ECO:0000256" key="15">
    <source>
        <dbReference type="ARBA" id="ARBA00048098"/>
    </source>
</evidence>
<comment type="catalytic activity">
    <reaction evidence="15">
        <text>GTP + H2O = GDP + phosphate + H(+)</text>
        <dbReference type="Rhea" id="RHEA:19669"/>
        <dbReference type="ChEBI" id="CHEBI:15377"/>
        <dbReference type="ChEBI" id="CHEBI:15378"/>
        <dbReference type="ChEBI" id="CHEBI:37565"/>
        <dbReference type="ChEBI" id="CHEBI:43474"/>
        <dbReference type="ChEBI" id="CHEBI:58189"/>
        <dbReference type="EC" id="3.6.5.2"/>
    </reaction>
</comment>
<evidence type="ECO:0000256" key="2">
    <source>
        <dbReference type="ARBA" id="ARBA00004523"/>
    </source>
</evidence>
<evidence type="ECO:0000256" key="14">
    <source>
        <dbReference type="ARBA" id="ARBA00023289"/>
    </source>
</evidence>
<dbReference type="Pfam" id="PF00071">
    <property type="entry name" value="Ras"/>
    <property type="match status" value="1"/>
</dbReference>
<keyword evidence="8" id="KW-0967">Endosome</keyword>
<comment type="caution">
    <text evidence="16">The sequence shown here is derived from an EMBL/GenBank/DDBJ whole genome shotgun (WGS) entry which is preliminary data.</text>
</comment>
<dbReference type="InterPro" id="IPR041840">
    <property type="entry name" value="Rap2"/>
</dbReference>
<evidence type="ECO:0000256" key="12">
    <source>
        <dbReference type="ARBA" id="ARBA00023139"/>
    </source>
</evidence>
<evidence type="ECO:0000313" key="17">
    <source>
        <dbReference type="Proteomes" id="UP000824540"/>
    </source>
</evidence>
<evidence type="ECO:0000256" key="3">
    <source>
        <dbReference type="ARBA" id="ARBA00008344"/>
    </source>
</evidence>
<evidence type="ECO:0000256" key="7">
    <source>
        <dbReference type="ARBA" id="ARBA00022741"/>
    </source>
</evidence>
<name>A0A8T2MT05_9TELE</name>
<dbReference type="Proteomes" id="UP000824540">
    <property type="component" value="Unassembled WGS sequence"/>
</dbReference>
<dbReference type="GO" id="GO:0005525">
    <property type="term" value="F:GTP binding"/>
    <property type="evidence" value="ECO:0007669"/>
    <property type="project" value="UniProtKB-KW"/>
</dbReference>
<keyword evidence="7" id="KW-0547">Nucleotide-binding</keyword>
<keyword evidence="13" id="KW-0449">Lipoprotein</keyword>
<keyword evidence="10" id="KW-0342">GTP-binding</keyword>
<dbReference type="EC" id="3.6.5.2" evidence="4"/>
<dbReference type="InterPro" id="IPR005225">
    <property type="entry name" value="Small_GTP-bd"/>
</dbReference>
<dbReference type="SUPFAM" id="SSF52540">
    <property type="entry name" value="P-loop containing nucleoside triphosphate hydrolases"/>
    <property type="match status" value="1"/>
</dbReference>
<dbReference type="PROSITE" id="PS51419">
    <property type="entry name" value="RAB"/>
    <property type="match status" value="1"/>
</dbReference>
<keyword evidence="5" id="KW-1003">Cell membrane</keyword>
<dbReference type="PROSITE" id="PS51421">
    <property type="entry name" value="RAS"/>
    <property type="match status" value="1"/>
</dbReference>
<evidence type="ECO:0000256" key="9">
    <source>
        <dbReference type="ARBA" id="ARBA00022801"/>
    </source>
</evidence>
<dbReference type="GO" id="GO:0005886">
    <property type="term" value="C:plasma membrane"/>
    <property type="evidence" value="ECO:0007669"/>
    <property type="project" value="UniProtKB-SubCell"/>
</dbReference>
<dbReference type="PANTHER" id="PTHR24070">
    <property type="entry name" value="RAS, DI-RAS, AND RHEB FAMILY MEMBERS OF SMALL GTPASE SUPERFAMILY"/>
    <property type="match status" value="1"/>
</dbReference>
<evidence type="ECO:0000256" key="11">
    <source>
        <dbReference type="ARBA" id="ARBA00023136"/>
    </source>
</evidence>
<accession>A0A8T2MT05</accession>
<dbReference type="PROSITE" id="PS51420">
    <property type="entry name" value="RHO"/>
    <property type="match status" value="1"/>
</dbReference>
<keyword evidence="11" id="KW-0472">Membrane</keyword>
<evidence type="ECO:0000256" key="1">
    <source>
        <dbReference type="ARBA" id="ARBA00004236"/>
    </source>
</evidence>
<comment type="similarity">
    <text evidence="3">Belongs to the small GTPase superfamily. Ras family.</text>
</comment>
<dbReference type="InterPro" id="IPR001806">
    <property type="entry name" value="Small_GTPase"/>
</dbReference>
<comment type="subcellular location">
    <subcellularLocation>
        <location evidence="1">Cell membrane</location>
    </subcellularLocation>
    <subcellularLocation>
        <location evidence="2">Recycling endosome membrane</location>
        <topology evidence="2">Lipid-anchor</topology>
        <orientation evidence="2">Cytoplasmic side</orientation>
    </subcellularLocation>
</comment>
<sequence>MWLLLNSADHRPDFRPVHKLSDDISVSAVTAPLRNGASLCDVKTLHAADLWAGSACIDLTHSLSRGTAGLRHVTILMLGHVQKPPTFSPKALIQRAHSPTPGTHKRGRKRHSECLCDLRLKTSGRPTVASAIAKTGKAEMGKSALTVQFVTGAFIEKYDPTIEDFYRKEIEVDSSPSVLEILDTAGTEQFASMRDLYIKNGQGFILVYSLVNQQSFQDIKPMRDQIIRVKRCDRVPMILVGNKVDLEGEREVSAGEGKALAEDWNCPFMETSAKNKGSVDELFAEIVRQMNYANAPNGEDHEARILHSCCIQGVYSRGEGMLFYEGSLPGKTPDIARSSGIRRGPCVTVVMWDFDSLPPPCQVPSHSQLFQCQSERVPFTDGTGFLQRMGFCSVVLVYWFPGQNHLSSDLTTCAGSVGILCSVCERLKVGVSNSDHWSHGDGVTDSGPAKGYEGLGCCGSVLTHVLIAVAVFAAPACCSRSLKCRKALQCNEKDWCVTSGQKSCFYSVQVTAEPSWQFHTGSEHGVMKVLTSYSFNVVRNVSLTAALEAGSTVNAACLEWRGKDGLICA</sequence>
<evidence type="ECO:0000256" key="8">
    <source>
        <dbReference type="ARBA" id="ARBA00022753"/>
    </source>
</evidence>
<protein>
    <recommendedName>
        <fullName evidence="4">small monomeric GTPase</fullName>
        <ecNumber evidence="4">3.6.5.2</ecNumber>
    </recommendedName>
</protein>
<organism evidence="16 17">
    <name type="scientific">Albula glossodonta</name>
    <name type="common">roundjaw bonefish</name>
    <dbReference type="NCBI Taxonomy" id="121402"/>
    <lineage>
        <taxon>Eukaryota</taxon>
        <taxon>Metazoa</taxon>
        <taxon>Chordata</taxon>
        <taxon>Craniata</taxon>
        <taxon>Vertebrata</taxon>
        <taxon>Euteleostomi</taxon>
        <taxon>Actinopterygii</taxon>
        <taxon>Neopterygii</taxon>
        <taxon>Teleostei</taxon>
        <taxon>Albuliformes</taxon>
        <taxon>Albulidae</taxon>
        <taxon>Albula</taxon>
    </lineage>
</organism>
<dbReference type="GO" id="GO:0003925">
    <property type="term" value="F:G protein activity"/>
    <property type="evidence" value="ECO:0007669"/>
    <property type="project" value="UniProtKB-EC"/>
</dbReference>
<reference evidence="16" key="1">
    <citation type="thesis" date="2021" institute="BYU ScholarsArchive" country="Provo, UT, USA">
        <title>Applications of and Algorithms for Genome Assembly and Genomic Analyses with an Emphasis on Marine Teleosts.</title>
        <authorList>
            <person name="Pickett B.D."/>
        </authorList>
    </citation>
    <scope>NUCLEOTIDE SEQUENCE</scope>
    <source>
        <strain evidence="16">HI-2016</strain>
    </source>
</reference>
<proteinExistence type="inferred from homology"/>
<dbReference type="SMART" id="SM00173">
    <property type="entry name" value="RAS"/>
    <property type="match status" value="1"/>
</dbReference>
<dbReference type="InterPro" id="IPR027417">
    <property type="entry name" value="P-loop_NTPase"/>
</dbReference>
<dbReference type="NCBIfam" id="TIGR00231">
    <property type="entry name" value="small_GTP"/>
    <property type="match status" value="1"/>
</dbReference>
<evidence type="ECO:0000256" key="10">
    <source>
        <dbReference type="ARBA" id="ARBA00023134"/>
    </source>
</evidence>
<evidence type="ECO:0000256" key="6">
    <source>
        <dbReference type="ARBA" id="ARBA00022481"/>
    </source>
</evidence>
<evidence type="ECO:0000256" key="13">
    <source>
        <dbReference type="ARBA" id="ARBA00023288"/>
    </source>
</evidence>
<dbReference type="InterPro" id="IPR020849">
    <property type="entry name" value="Small_GTPase_Ras-type"/>
</dbReference>
<dbReference type="AlphaFoldDB" id="A0A8T2MT05"/>
<evidence type="ECO:0000256" key="5">
    <source>
        <dbReference type="ARBA" id="ARBA00022475"/>
    </source>
</evidence>
<dbReference type="EMBL" id="JAFBMS010000484">
    <property type="protein sequence ID" value="KAG9330706.1"/>
    <property type="molecule type" value="Genomic_DNA"/>
</dbReference>
<keyword evidence="6" id="KW-0488">Methylation</keyword>
<dbReference type="FunFam" id="3.40.50.300:FF:000189">
    <property type="entry name" value="Member of ras oncogene family"/>
    <property type="match status" value="1"/>
</dbReference>